<organism evidence="1 2">
    <name type="scientific">Plenodomus tracheiphilus IPT5</name>
    <dbReference type="NCBI Taxonomy" id="1408161"/>
    <lineage>
        <taxon>Eukaryota</taxon>
        <taxon>Fungi</taxon>
        <taxon>Dikarya</taxon>
        <taxon>Ascomycota</taxon>
        <taxon>Pezizomycotina</taxon>
        <taxon>Dothideomycetes</taxon>
        <taxon>Pleosporomycetidae</taxon>
        <taxon>Pleosporales</taxon>
        <taxon>Pleosporineae</taxon>
        <taxon>Leptosphaeriaceae</taxon>
        <taxon>Plenodomus</taxon>
    </lineage>
</organism>
<reference evidence="1" key="1">
    <citation type="submission" date="2020-01" db="EMBL/GenBank/DDBJ databases">
        <authorList>
            <consortium name="DOE Joint Genome Institute"/>
            <person name="Haridas S."/>
            <person name="Albert R."/>
            <person name="Binder M."/>
            <person name="Bloem J."/>
            <person name="Labutti K."/>
            <person name="Salamov A."/>
            <person name="Andreopoulos B."/>
            <person name="Baker S.E."/>
            <person name="Barry K."/>
            <person name="Bills G."/>
            <person name="Bluhm B.H."/>
            <person name="Cannon C."/>
            <person name="Castanera R."/>
            <person name="Culley D.E."/>
            <person name="Daum C."/>
            <person name="Ezra D."/>
            <person name="Gonzalez J.B."/>
            <person name="Henrissat B."/>
            <person name="Kuo A."/>
            <person name="Liang C."/>
            <person name="Lipzen A."/>
            <person name="Lutzoni F."/>
            <person name="Magnuson J."/>
            <person name="Mondo S."/>
            <person name="Nolan M."/>
            <person name="Ohm R."/>
            <person name="Pangilinan J."/>
            <person name="Park H.-J."/>
            <person name="Ramirez L."/>
            <person name="Alfaro M."/>
            <person name="Sun H."/>
            <person name="Tritt A."/>
            <person name="Yoshinaga Y."/>
            <person name="Zwiers L.-H."/>
            <person name="Turgeon B.G."/>
            <person name="Goodwin S.B."/>
            <person name="Spatafora J.W."/>
            <person name="Crous P.W."/>
            <person name="Grigoriev I.V."/>
        </authorList>
    </citation>
    <scope>NUCLEOTIDE SEQUENCE</scope>
    <source>
        <strain evidence="1">IPT5</strain>
    </source>
</reference>
<proteinExistence type="predicted"/>
<dbReference type="Proteomes" id="UP000799423">
    <property type="component" value="Unassembled WGS sequence"/>
</dbReference>
<keyword evidence="2" id="KW-1185">Reference proteome</keyword>
<evidence type="ECO:0000313" key="1">
    <source>
        <dbReference type="EMBL" id="KAF2848441.1"/>
    </source>
</evidence>
<name>A0A6A7AYS3_9PLEO</name>
<dbReference type="AlphaFoldDB" id="A0A6A7AYS3"/>
<accession>A0A6A7AYS3</accession>
<evidence type="ECO:0000313" key="2">
    <source>
        <dbReference type="Proteomes" id="UP000799423"/>
    </source>
</evidence>
<gene>
    <name evidence="1" type="ORF">T440DRAFT_481021</name>
</gene>
<protein>
    <submittedName>
        <fullName evidence="1">Uncharacterized protein</fullName>
    </submittedName>
</protein>
<dbReference type="EMBL" id="MU006318">
    <property type="protein sequence ID" value="KAF2848441.1"/>
    <property type="molecule type" value="Genomic_DNA"/>
</dbReference>
<sequence>MNRVGLFKELADNLGKFGRDPDEECFSRIFYTDSKYGRDWLIQSALMLPLHPQAQSWLEALYEPQPSLFGHNPERARETPAVPTMQHCNRVGDYKAIVDVVKFKLEFAMTVVDIWAYAPLLRRKSYSVMPEFKWYCADMVCMMRDFERELGDAFSQYSWQFRDRLSNVNIERLYKECWQLADEESRHLLSQDIIEYYRQEEIIFRTRQAVEWAGCCEIFARARETTHSAGINWPPISNDDCLPVWLSGICPTLFDDTQPAPGPEIIQVQDLRLRMYKRVLDKISLVFPETTESGSRIAATFGCHWQRIDQVYAGSYDIVDAGYAWGISCLLRPFSVERLNTCPGMKFYGDTLVHELGPEVAESDSEYE</sequence>